<evidence type="ECO:0000313" key="2">
    <source>
        <dbReference type="Proteomes" id="UP000460435"/>
    </source>
</evidence>
<protein>
    <submittedName>
        <fullName evidence="1">Uncharacterized protein</fullName>
    </submittedName>
</protein>
<organism evidence="1 2">
    <name type="scientific">Phytoactinopolyspora mesophila</name>
    <dbReference type="NCBI Taxonomy" id="2650750"/>
    <lineage>
        <taxon>Bacteria</taxon>
        <taxon>Bacillati</taxon>
        <taxon>Actinomycetota</taxon>
        <taxon>Actinomycetes</taxon>
        <taxon>Jiangellales</taxon>
        <taxon>Jiangellaceae</taxon>
        <taxon>Phytoactinopolyspora</taxon>
    </lineage>
</organism>
<dbReference type="EMBL" id="WLZY01000001">
    <property type="protein sequence ID" value="NDL56214.1"/>
    <property type="molecule type" value="Genomic_DNA"/>
</dbReference>
<proteinExistence type="predicted"/>
<dbReference type="AlphaFoldDB" id="A0A7K3LYW5"/>
<comment type="caution">
    <text evidence="1">The sequence shown here is derived from an EMBL/GenBank/DDBJ whole genome shotgun (WGS) entry which is preliminary data.</text>
</comment>
<name>A0A7K3LYW5_9ACTN</name>
<evidence type="ECO:0000313" key="1">
    <source>
        <dbReference type="EMBL" id="NDL56214.1"/>
    </source>
</evidence>
<sequence length="47" mass="5087">MRSEGHAVESTCPVLTGHGCSVAARTYRSWRQANLPVADRTDAARNS</sequence>
<gene>
    <name evidence="1" type="ORF">F7O44_03895</name>
</gene>
<accession>A0A7K3LYW5</accession>
<reference evidence="1 2" key="1">
    <citation type="submission" date="2019-11" db="EMBL/GenBank/DDBJ databases">
        <authorList>
            <person name="Li X.-J."/>
            <person name="Feng X.-M."/>
        </authorList>
    </citation>
    <scope>NUCLEOTIDE SEQUENCE [LARGE SCALE GENOMIC DNA]</scope>
    <source>
        <strain evidence="1 2">XMNu-373</strain>
    </source>
</reference>
<keyword evidence="2" id="KW-1185">Reference proteome</keyword>
<dbReference type="Proteomes" id="UP000460435">
    <property type="component" value="Unassembled WGS sequence"/>
</dbReference>